<organism evidence="1 2">
    <name type="scientific">Kitasatospora gansuensis</name>
    <dbReference type="NCBI Taxonomy" id="258050"/>
    <lineage>
        <taxon>Bacteria</taxon>
        <taxon>Bacillati</taxon>
        <taxon>Actinomycetota</taxon>
        <taxon>Actinomycetes</taxon>
        <taxon>Kitasatosporales</taxon>
        <taxon>Streptomycetaceae</taxon>
        <taxon>Kitasatospora</taxon>
    </lineage>
</organism>
<reference evidence="1 2" key="1">
    <citation type="submission" date="2020-08" db="EMBL/GenBank/DDBJ databases">
        <title>Sequencing the genomes of 1000 actinobacteria strains.</title>
        <authorList>
            <person name="Klenk H.-P."/>
        </authorList>
    </citation>
    <scope>NUCLEOTIDE SEQUENCE [LARGE SCALE GENOMIC DNA]</scope>
    <source>
        <strain evidence="1 2">DSM 44786</strain>
    </source>
</reference>
<dbReference type="EMBL" id="JACHJR010000001">
    <property type="protein sequence ID" value="MBB4949516.1"/>
    <property type="molecule type" value="Genomic_DNA"/>
</dbReference>
<evidence type="ECO:0000313" key="2">
    <source>
        <dbReference type="Proteomes" id="UP000573327"/>
    </source>
</evidence>
<dbReference type="RefSeq" id="WP_184919900.1">
    <property type="nucleotide sequence ID" value="NZ_JACHJR010000001.1"/>
</dbReference>
<accession>A0A7W7WJP1</accession>
<proteinExistence type="predicted"/>
<protein>
    <submittedName>
        <fullName evidence="1">Uncharacterized protein</fullName>
    </submittedName>
</protein>
<keyword evidence="2" id="KW-1185">Reference proteome</keyword>
<evidence type="ECO:0000313" key="1">
    <source>
        <dbReference type="EMBL" id="MBB4949516.1"/>
    </source>
</evidence>
<gene>
    <name evidence="1" type="ORF">F4556_005051</name>
</gene>
<sequence>MPPTTPSELRHVRIQATGPTARLEVDGHDIADQVASYQLQHTAGQPPELLLLLRPTADPVWEGAARVVVGADPDPGPAAAAFLAALDPAETERAVLDRHDLQDGGPHEFVRALLLQLTEWALGKRQPGELEKVAG</sequence>
<name>A0A7W7WJP1_9ACTN</name>
<comment type="caution">
    <text evidence="1">The sequence shown here is derived from an EMBL/GenBank/DDBJ whole genome shotgun (WGS) entry which is preliminary data.</text>
</comment>
<dbReference type="Proteomes" id="UP000573327">
    <property type="component" value="Unassembled WGS sequence"/>
</dbReference>
<dbReference type="AlphaFoldDB" id="A0A7W7WJP1"/>